<dbReference type="Proteomes" id="UP001499987">
    <property type="component" value="Unassembled WGS sequence"/>
</dbReference>
<keyword evidence="3" id="KW-1185">Reference proteome</keyword>
<comment type="caution">
    <text evidence="2">The sequence shown here is derived from an EMBL/GenBank/DDBJ whole genome shotgun (WGS) entry which is preliminary data.</text>
</comment>
<feature type="region of interest" description="Disordered" evidence="1">
    <location>
        <begin position="1"/>
        <end position="24"/>
    </location>
</feature>
<dbReference type="EMBL" id="BAAALD010000003">
    <property type="protein sequence ID" value="GAA1069940.1"/>
    <property type="molecule type" value="Genomic_DNA"/>
</dbReference>
<dbReference type="RefSeq" id="WP_344621728.1">
    <property type="nucleotide sequence ID" value="NZ_BAAALD010000003.1"/>
</dbReference>
<accession>A0ABN1TA29</accession>
<proteinExistence type="predicted"/>
<reference evidence="2 3" key="1">
    <citation type="journal article" date="2019" name="Int. J. Syst. Evol. Microbiol.">
        <title>The Global Catalogue of Microorganisms (GCM) 10K type strain sequencing project: providing services to taxonomists for standard genome sequencing and annotation.</title>
        <authorList>
            <consortium name="The Broad Institute Genomics Platform"/>
            <consortium name="The Broad Institute Genome Sequencing Center for Infectious Disease"/>
            <person name="Wu L."/>
            <person name="Ma J."/>
        </authorList>
    </citation>
    <scope>NUCLEOTIDE SEQUENCE [LARGE SCALE GENOMIC DNA]</scope>
    <source>
        <strain evidence="2 3">JCM 13002</strain>
    </source>
</reference>
<sequence>MPIADDPQPHPSEEPEPGAPDPFEGLVLDERFVRAATVKEPAARTRELSARWRVEPPVDPGGRRWSPSSPGPVRRPGGGRRALTVALAVLAAAGAVVAVTLRPGGLLAGAGPAPEVPVITKAQDTALPGGGTTTGSACGSKGFHHYAVPPRSDPAAGTGTSDERPGPQLVLTSYGFERLGSGDPGHFTVGLAFAQVGGRTGGQGSARPLPGSGPLTAAVEIEGPDGLVGGAYGLPLTDGEAAPQDAGAQAVDLRSGGDADLVLPLAALCPGVDALAVSRGLAPPVDGSNTITGQPRYTLTVSVSDPAVGDARRAAGSPVRGDVLSATNRVPLR</sequence>
<evidence type="ECO:0000256" key="1">
    <source>
        <dbReference type="SAM" id="MobiDB-lite"/>
    </source>
</evidence>
<feature type="region of interest" description="Disordered" evidence="1">
    <location>
        <begin position="53"/>
        <end position="77"/>
    </location>
</feature>
<evidence type="ECO:0000313" key="2">
    <source>
        <dbReference type="EMBL" id="GAA1069940.1"/>
    </source>
</evidence>
<evidence type="ECO:0000313" key="3">
    <source>
        <dbReference type="Proteomes" id="UP001499987"/>
    </source>
</evidence>
<gene>
    <name evidence="2" type="ORF">GCM10009663_04500</name>
</gene>
<protein>
    <submittedName>
        <fullName evidence="2">Uncharacterized protein</fullName>
    </submittedName>
</protein>
<organism evidence="2 3">
    <name type="scientific">Kitasatospora arboriphila</name>
    <dbReference type="NCBI Taxonomy" id="258052"/>
    <lineage>
        <taxon>Bacteria</taxon>
        <taxon>Bacillati</taxon>
        <taxon>Actinomycetota</taxon>
        <taxon>Actinomycetes</taxon>
        <taxon>Kitasatosporales</taxon>
        <taxon>Streptomycetaceae</taxon>
        <taxon>Kitasatospora</taxon>
    </lineage>
</organism>
<feature type="compositionally biased region" description="Low complexity" evidence="1">
    <location>
        <begin position="63"/>
        <end position="77"/>
    </location>
</feature>
<name>A0ABN1TA29_9ACTN</name>